<comment type="caution">
    <text evidence="1">The sequence shown here is derived from an EMBL/GenBank/DDBJ whole genome shotgun (WGS) entry which is preliminary data.</text>
</comment>
<evidence type="ECO:0000313" key="2">
    <source>
        <dbReference type="Proteomes" id="UP001283361"/>
    </source>
</evidence>
<name>A0AAE0XQG2_9GAST</name>
<keyword evidence="2" id="KW-1185">Reference proteome</keyword>
<gene>
    <name evidence="1" type="ORF">RRG08_042661</name>
</gene>
<proteinExistence type="predicted"/>
<dbReference type="Proteomes" id="UP001283361">
    <property type="component" value="Unassembled WGS sequence"/>
</dbReference>
<dbReference type="EMBL" id="JAWDGP010007852">
    <property type="protein sequence ID" value="KAK3702673.1"/>
    <property type="molecule type" value="Genomic_DNA"/>
</dbReference>
<sequence>MSRSAKILCSRTEVIEQSLQILGASEADSGSLYKRGPASGTEKPERFKAEQVVASKRLNCQPSTSTSHGDCVKTNAAFRMFIRDARKLELVESRTRPESKTCLSDMEAL</sequence>
<organism evidence="1 2">
    <name type="scientific">Elysia crispata</name>
    <name type="common">lettuce slug</name>
    <dbReference type="NCBI Taxonomy" id="231223"/>
    <lineage>
        <taxon>Eukaryota</taxon>
        <taxon>Metazoa</taxon>
        <taxon>Spiralia</taxon>
        <taxon>Lophotrochozoa</taxon>
        <taxon>Mollusca</taxon>
        <taxon>Gastropoda</taxon>
        <taxon>Heterobranchia</taxon>
        <taxon>Euthyneura</taxon>
        <taxon>Panpulmonata</taxon>
        <taxon>Sacoglossa</taxon>
        <taxon>Placobranchoidea</taxon>
        <taxon>Plakobranchidae</taxon>
        <taxon>Elysia</taxon>
    </lineage>
</organism>
<reference evidence="1" key="1">
    <citation type="journal article" date="2023" name="G3 (Bethesda)">
        <title>A reference genome for the long-term kleptoplast-retaining sea slug Elysia crispata morphotype clarki.</title>
        <authorList>
            <person name="Eastman K.E."/>
            <person name="Pendleton A.L."/>
            <person name="Shaikh M.A."/>
            <person name="Suttiyut T."/>
            <person name="Ogas R."/>
            <person name="Tomko P."/>
            <person name="Gavelis G."/>
            <person name="Widhalm J.R."/>
            <person name="Wisecaver J.H."/>
        </authorList>
    </citation>
    <scope>NUCLEOTIDE SEQUENCE</scope>
    <source>
        <strain evidence="1">ECLA1</strain>
    </source>
</reference>
<evidence type="ECO:0000313" key="1">
    <source>
        <dbReference type="EMBL" id="KAK3702673.1"/>
    </source>
</evidence>
<protein>
    <submittedName>
        <fullName evidence="1">Uncharacterized protein</fullName>
    </submittedName>
</protein>
<dbReference type="AlphaFoldDB" id="A0AAE0XQG2"/>
<accession>A0AAE0XQG2</accession>